<name>A0AAE4UCH2_MYCIT</name>
<dbReference type="Pfam" id="PF17469">
    <property type="entry name" value="GP68"/>
    <property type="match status" value="1"/>
</dbReference>
<evidence type="ECO:0000259" key="1">
    <source>
        <dbReference type="Pfam" id="PF17469"/>
    </source>
</evidence>
<sequence length="147" mass="15998">MTDLNSPVERAKLEDLTIGEKGQPAAHESGAVLRMHRAGWTGQQMAQVLGMRDASLVNQYRRDLDGETEAAKLGLPIHGAKASPAEYVRAKFIVVGDEFVEHGSSVVSIRKSITDFVFVLDGGKEVWSRGLEEHLVRRASNLTTNGG</sequence>
<dbReference type="RefSeq" id="WP_317727107.1">
    <property type="nucleotide sequence ID" value="NZ_JAWLLC010000002.1"/>
</dbReference>
<organism evidence="2 3">
    <name type="scientific">Mycobacterium intracellulare</name>
    <dbReference type="NCBI Taxonomy" id="1767"/>
    <lineage>
        <taxon>Bacteria</taxon>
        <taxon>Bacillati</taxon>
        <taxon>Actinomycetota</taxon>
        <taxon>Actinomycetes</taxon>
        <taxon>Mycobacteriales</taxon>
        <taxon>Mycobacteriaceae</taxon>
        <taxon>Mycobacterium</taxon>
        <taxon>Mycobacterium avium complex (MAC)</taxon>
    </lineage>
</organism>
<evidence type="ECO:0000313" key="3">
    <source>
        <dbReference type="Proteomes" id="UP001187143"/>
    </source>
</evidence>
<comment type="caution">
    <text evidence="2">The sequence shown here is derived from an EMBL/GenBank/DDBJ whole genome shotgun (WGS) entry which is preliminary data.</text>
</comment>
<dbReference type="InterPro" id="IPR035343">
    <property type="entry name" value="Gp68"/>
</dbReference>
<reference evidence="2" key="1">
    <citation type="submission" date="2023-10" db="EMBL/GenBank/DDBJ databases">
        <title>Characterization and genome sequence of Mycobacterium intracellulare ABSURDO, a novel pathogenic isolate with three colony morphotypes that vary in growth and acid-fastness.</title>
        <authorList>
            <person name="Jude B.A."/>
            <person name="Robinson R.T."/>
        </authorList>
    </citation>
    <scope>NUCLEOTIDE SEQUENCE</scope>
    <source>
        <strain evidence="2">ABSURDO Component B</strain>
    </source>
</reference>
<accession>A0AAE4UCH2</accession>
<protein>
    <recommendedName>
        <fullName evidence="1">Gp68-like predicted RNA polymerase component domain-containing protein</fullName>
    </recommendedName>
</protein>
<evidence type="ECO:0000313" key="2">
    <source>
        <dbReference type="EMBL" id="MDV7010798.1"/>
    </source>
</evidence>
<dbReference type="EMBL" id="JAWLLD010000001">
    <property type="protein sequence ID" value="MDV7010798.1"/>
    <property type="molecule type" value="Genomic_DNA"/>
</dbReference>
<dbReference type="AlphaFoldDB" id="A0AAE4UCH2"/>
<feature type="domain" description="Gp68-like predicted RNA polymerase component" evidence="1">
    <location>
        <begin position="24"/>
        <end position="83"/>
    </location>
</feature>
<dbReference type="Proteomes" id="UP001187143">
    <property type="component" value="Unassembled WGS sequence"/>
</dbReference>
<gene>
    <name evidence="2" type="ORF">R4F53_00555</name>
</gene>
<proteinExistence type="predicted"/>